<dbReference type="Proteomes" id="UP000502823">
    <property type="component" value="Unassembled WGS sequence"/>
</dbReference>
<dbReference type="EMBL" id="BLKM01004375">
    <property type="protein sequence ID" value="GFG31185.1"/>
    <property type="molecule type" value="Genomic_DNA"/>
</dbReference>
<reference evidence="4" key="1">
    <citation type="submission" date="2020-01" db="EMBL/GenBank/DDBJ databases">
        <title>Draft genome sequence of the Termite Coptotermes fromosanus.</title>
        <authorList>
            <person name="Itakura S."/>
            <person name="Yosikawa Y."/>
            <person name="Umezawa K."/>
        </authorList>
    </citation>
    <scope>NUCLEOTIDE SEQUENCE [LARGE SCALE GENOMIC DNA]</scope>
</reference>
<evidence type="ECO:0000256" key="1">
    <source>
        <dbReference type="ARBA" id="ARBA00009686"/>
    </source>
</evidence>
<feature type="non-terminal residue" evidence="3">
    <location>
        <position position="243"/>
    </location>
</feature>
<comment type="similarity">
    <text evidence="1">Belongs to the phosducin family.</text>
</comment>
<evidence type="ECO:0000313" key="4">
    <source>
        <dbReference type="Proteomes" id="UP000502823"/>
    </source>
</evidence>
<sequence>MKLLNEYITLIYFQNPNEDTEWNDILRSKGILPQKEKEVTEADVVNILEATVEEKLSKGGQQLERLSLDELDELEDEEDEKVILEYRRKRIAEMKAEAAKARFGEVREISAEDYVEHVRRAGEGVWVVLHLFKQGIPLCTLLNQHLSQLSVKFPATKFLKSVSTTCIPNYPDSNLPTIFIYFEGDLKEQLVGPLKFRGMNLTVDELEWILGQTGAVPTDLEEDPRPKVIDVLFSKLENNGDDL</sequence>
<dbReference type="OrthoDB" id="45518at2759"/>
<gene>
    <name evidence="3" type="ORF">Cfor_07606</name>
</gene>
<dbReference type="PANTHER" id="PTHR45809:SF3">
    <property type="entry name" value="VIRAL IAP-ASSOCIATED FACTOR HOMOLOG"/>
    <property type="match status" value="1"/>
</dbReference>
<dbReference type="InterPro" id="IPR024253">
    <property type="entry name" value="Phosducin_thioredoxin-like_dom"/>
</dbReference>
<dbReference type="PANTHER" id="PTHR45809">
    <property type="entry name" value="VIRAL IAP-ASSOCIATED FACTOR HOMOLOG"/>
    <property type="match status" value="1"/>
</dbReference>
<feature type="domain" description="Phosducin" evidence="2">
    <location>
        <begin position="65"/>
        <end position="217"/>
    </location>
</feature>
<dbReference type="CDD" id="cd02988">
    <property type="entry name" value="Phd_like_VIAF"/>
    <property type="match status" value="1"/>
</dbReference>
<dbReference type="AlphaFoldDB" id="A0A6L2PKX7"/>
<dbReference type="InterPro" id="IPR051498">
    <property type="entry name" value="Phosducin-like_chap/apop_reg"/>
</dbReference>
<keyword evidence="4" id="KW-1185">Reference proteome</keyword>
<evidence type="ECO:0000313" key="3">
    <source>
        <dbReference type="EMBL" id="GFG31185.1"/>
    </source>
</evidence>
<dbReference type="InterPro" id="IPR036249">
    <property type="entry name" value="Thioredoxin-like_sf"/>
</dbReference>
<accession>A0A6L2PKX7</accession>
<dbReference type="Gene3D" id="3.40.30.10">
    <property type="entry name" value="Glutaredoxin"/>
    <property type="match status" value="1"/>
</dbReference>
<dbReference type="GO" id="GO:0005737">
    <property type="term" value="C:cytoplasm"/>
    <property type="evidence" value="ECO:0007669"/>
    <property type="project" value="TreeGrafter"/>
</dbReference>
<dbReference type="GO" id="GO:0006457">
    <property type="term" value="P:protein folding"/>
    <property type="evidence" value="ECO:0007669"/>
    <property type="project" value="TreeGrafter"/>
</dbReference>
<dbReference type="InParanoid" id="A0A6L2PKX7"/>
<protein>
    <recommendedName>
        <fullName evidence="2">Phosducin domain-containing protein</fullName>
    </recommendedName>
</protein>
<dbReference type="Pfam" id="PF02114">
    <property type="entry name" value="Phosducin"/>
    <property type="match status" value="1"/>
</dbReference>
<dbReference type="FunCoup" id="A0A6L2PKX7">
    <property type="interactions" value="1420"/>
</dbReference>
<dbReference type="SUPFAM" id="SSF52833">
    <property type="entry name" value="Thioredoxin-like"/>
    <property type="match status" value="1"/>
</dbReference>
<comment type="caution">
    <text evidence="3">The sequence shown here is derived from an EMBL/GenBank/DDBJ whole genome shotgun (WGS) entry which is preliminary data.</text>
</comment>
<proteinExistence type="inferred from homology"/>
<name>A0A6L2PKX7_COPFO</name>
<evidence type="ECO:0000259" key="2">
    <source>
        <dbReference type="Pfam" id="PF02114"/>
    </source>
</evidence>
<organism evidence="3 4">
    <name type="scientific">Coptotermes formosanus</name>
    <name type="common">Formosan subterranean termite</name>
    <dbReference type="NCBI Taxonomy" id="36987"/>
    <lineage>
        <taxon>Eukaryota</taxon>
        <taxon>Metazoa</taxon>
        <taxon>Ecdysozoa</taxon>
        <taxon>Arthropoda</taxon>
        <taxon>Hexapoda</taxon>
        <taxon>Insecta</taxon>
        <taxon>Pterygota</taxon>
        <taxon>Neoptera</taxon>
        <taxon>Polyneoptera</taxon>
        <taxon>Dictyoptera</taxon>
        <taxon>Blattodea</taxon>
        <taxon>Blattoidea</taxon>
        <taxon>Termitoidae</taxon>
        <taxon>Rhinotermitidae</taxon>
        <taxon>Coptotermes</taxon>
    </lineage>
</organism>